<dbReference type="PATRIC" id="fig|1453496.5.peg.227"/>
<evidence type="ECO:0000313" key="1">
    <source>
        <dbReference type="EMBL" id="AIU71137.1"/>
    </source>
</evidence>
<organism evidence="1 2">
    <name type="scientific">Hafnia alvei FB1</name>
    <dbReference type="NCBI Taxonomy" id="1453496"/>
    <lineage>
        <taxon>Bacteria</taxon>
        <taxon>Pseudomonadati</taxon>
        <taxon>Pseudomonadota</taxon>
        <taxon>Gammaproteobacteria</taxon>
        <taxon>Enterobacterales</taxon>
        <taxon>Hafniaceae</taxon>
        <taxon>Hafnia</taxon>
    </lineage>
</organism>
<proteinExistence type="predicted"/>
<keyword evidence="2" id="KW-1185">Reference proteome</keyword>
<dbReference type="HOGENOM" id="CLU_2699561_0_0_6"/>
<dbReference type="EMBL" id="CP009706">
    <property type="protein sequence ID" value="AIU71137.1"/>
    <property type="molecule type" value="Genomic_DNA"/>
</dbReference>
<evidence type="ECO:0000313" key="2">
    <source>
        <dbReference type="Proteomes" id="UP000029986"/>
    </source>
</evidence>
<accession>A0A097QXH3</accession>
<dbReference type="Proteomes" id="UP000029986">
    <property type="component" value="Chromosome"/>
</dbReference>
<dbReference type="KEGG" id="hav:AT03_01110"/>
<gene>
    <name evidence="1" type="ORF">AT03_01110</name>
</gene>
<protein>
    <submittedName>
        <fullName evidence="1">Uncharacterized protein</fullName>
    </submittedName>
</protein>
<dbReference type="AlphaFoldDB" id="A0A097QXH3"/>
<name>A0A097QXH3_HAFAL</name>
<sequence>MRDYVISTDNYWYGYDLAASGGDKTVGAIFRKDKKSGKVTVLSQLDEHGVALVDSLVTELRASQCQSVVIPSI</sequence>
<reference evidence="1 2" key="1">
    <citation type="journal article" date="2014" name="Gut Pathog.">
        <title>Gene clusters of Hafnia alvei strain FB1 important in survival and pathogenesis: a draft genome perspective.</title>
        <authorList>
            <person name="Tan J.Y."/>
            <person name="Yin W.F."/>
            <person name="Chan K.G."/>
        </authorList>
    </citation>
    <scope>NUCLEOTIDE SEQUENCE [LARGE SCALE GENOMIC DNA]</scope>
    <source>
        <strain evidence="1 2">FB1</strain>
    </source>
</reference>